<reference evidence="5 6" key="1">
    <citation type="submission" date="2024-03" db="EMBL/GenBank/DDBJ databases">
        <title>Human intestinal bacterial collection.</title>
        <authorList>
            <person name="Pauvert C."/>
            <person name="Hitch T.C.A."/>
            <person name="Clavel T."/>
        </authorList>
    </citation>
    <scope>NUCLEOTIDE SEQUENCE [LARGE SCALE GENOMIC DNA]</scope>
    <source>
        <strain evidence="5 6">CLA-SR-H021</strain>
    </source>
</reference>
<dbReference type="Pfam" id="PF01596">
    <property type="entry name" value="Methyltransf_3"/>
    <property type="match status" value="1"/>
</dbReference>
<evidence type="ECO:0000256" key="3">
    <source>
        <dbReference type="ARBA" id="ARBA00022691"/>
    </source>
</evidence>
<dbReference type="InterPro" id="IPR043675">
    <property type="entry name" value="TrmR_methyltr"/>
</dbReference>
<comment type="caution">
    <text evidence="5">The sequence shown here is derived from an EMBL/GenBank/DDBJ whole genome shotgun (WGS) entry which is preliminary data.</text>
</comment>
<organism evidence="5 6">
    <name type="scientific">Enterocloster hominis</name>
    <name type="common">ex Hitch et al. 2024</name>
    <dbReference type="NCBI Taxonomy" id="1917870"/>
    <lineage>
        <taxon>Bacteria</taxon>
        <taxon>Bacillati</taxon>
        <taxon>Bacillota</taxon>
        <taxon>Clostridia</taxon>
        <taxon>Lachnospirales</taxon>
        <taxon>Lachnospiraceae</taxon>
        <taxon>Enterocloster</taxon>
    </lineage>
</organism>
<dbReference type="SUPFAM" id="SSF53335">
    <property type="entry name" value="S-adenosyl-L-methionine-dependent methyltransferases"/>
    <property type="match status" value="1"/>
</dbReference>
<evidence type="ECO:0000256" key="2">
    <source>
        <dbReference type="ARBA" id="ARBA00022679"/>
    </source>
</evidence>
<evidence type="ECO:0000313" key="5">
    <source>
        <dbReference type="EMBL" id="MEQ2427462.1"/>
    </source>
</evidence>
<proteinExistence type="inferred from homology"/>
<dbReference type="Proteomes" id="UP001454086">
    <property type="component" value="Unassembled WGS sequence"/>
</dbReference>
<accession>A0ABV1DAS0</accession>
<dbReference type="GO" id="GO:0008168">
    <property type="term" value="F:methyltransferase activity"/>
    <property type="evidence" value="ECO:0007669"/>
    <property type="project" value="UniProtKB-KW"/>
</dbReference>
<keyword evidence="1 4" id="KW-0489">Methyltransferase</keyword>
<dbReference type="Gene3D" id="3.40.50.150">
    <property type="entry name" value="Vaccinia Virus protein VP39"/>
    <property type="match status" value="1"/>
</dbReference>
<feature type="binding site" evidence="4">
    <location>
        <position position="85"/>
    </location>
    <ligand>
        <name>S-adenosyl-L-methionine</name>
        <dbReference type="ChEBI" id="CHEBI:59789"/>
    </ligand>
</feature>
<comment type="subunit">
    <text evidence="4">Homodimer.</text>
</comment>
<keyword evidence="4" id="KW-0479">Metal-binding</keyword>
<feature type="binding site" evidence="4">
    <location>
        <position position="67"/>
    </location>
    <ligand>
        <name>S-adenosyl-L-methionine</name>
        <dbReference type="ChEBI" id="CHEBI:59789"/>
    </ligand>
</feature>
<dbReference type="HAMAP" id="MF_02217">
    <property type="entry name" value="TrmR_methyltr"/>
    <property type="match status" value="1"/>
</dbReference>
<keyword evidence="2 4" id="KW-0808">Transferase</keyword>
<protein>
    <recommendedName>
        <fullName evidence="4">tRNA 5-hydroxyuridine methyltransferase</fullName>
        <ecNumber evidence="4">2.1.1.-</ecNumber>
    </recommendedName>
    <alternativeName>
        <fullName evidence="4">ho5U methyltransferase</fullName>
    </alternativeName>
</protein>
<name>A0ABV1DAS0_9FIRM</name>
<gene>
    <name evidence="4" type="primary">trmR</name>
    <name evidence="5" type="ORF">WMQ36_21065</name>
</gene>
<evidence type="ECO:0000256" key="1">
    <source>
        <dbReference type="ARBA" id="ARBA00022603"/>
    </source>
</evidence>
<feature type="binding site" evidence="4">
    <location>
        <position position="132"/>
    </location>
    <ligand>
        <name>Mg(2+)</name>
        <dbReference type="ChEBI" id="CHEBI:18420"/>
    </ligand>
</feature>
<comment type="catalytic activity">
    <reaction evidence="4">
        <text>5-hydroxyuridine(34) in tRNA + S-adenosyl-L-methionine = 5-methoxyuridine(34) in tRNA + S-adenosyl-L-homocysteine + H(+)</text>
        <dbReference type="Rhea" id="RHEA:60524"/>
        <dbReference type="Rhea" id="RHEA-COMP:13381"/>
        <dbReference type="Rhea" id="RHEA-COMP:15591"/>
        <dbReference type="ChEBI" id="CHEBI:15378"/>
        <dbReference type="ChEBI" id="CHEBI:57856"/>
        <dbReference type="ChEBI" id="CHEBI:59789"/>
        <dbReference type="ChEBI" id="CHEBI:136877"/>
        <dbReference type="ChEBI" id="CHEBI:143860"/>
    </reaction>
</comment>
<dbReference type="CDD" id="cd02440">
    <property type="entry name" value="AdoMet_MTases"/>
    <property type="match status" value="1"/>
</dbReference>
<comment type="function">
    <text evidence="4">Catalyzes the methylation of 5-hydroxyuridine (ho5U) to form 5-methoxyuridine (mo5U) at position 34 in tRNAs.</text>
</comment>
<dbReference type="EC" id="2.1.1.-" evidence="4"/>
<dbReference type="InterPro" id="IPR002935">
    <property type="entry name" value="SAM_O-MeTrfase"/>
</dbReference>
<dbReference type="PANTHER" id="PTHR10509:SF14">
    <property type="entry name" value="CAFFEOYL-COA O-METHYLTRANSFERASE 3-RELATED"/>
    <property type="match status" value="1"/>
</dbReference>
<feature type="binding site" evidence="4">
    <location>
        <position position="37"/>
    </location>
    <ligand>
        <name>S-adenosyl-L-methionine</name>
        <dbReference type="ChEBI" id="CHEBI:59789"/>
    </ligand>
</feature>
<keyword evidence="3 4" id="KW-0949">S-adenosyl-L-methionine</keyword>
<keyword evidence="6" id="KW-1185">Reference proteome</keyword>
<comment type="similarity">
    <text evidence="4">Belongs to the class I-like SAM-binding methyltransferase superfamily. Cation-dependent O-methyltransferase family.</text>
</comment>
<evidence type="ECO:0000256" key="4">
    <source>
        <dbReference type="HAMAP-Rule" id="MF_02217"/>
    </source>
</evidence>
<dbReference type="InterPro" id="IPR029063">
    <property type="entry name" value="SAM-dependent_MTases_sf"/>
</dbReference>
<feature type="binding site" evidence="4">
    <location>
        <position position="158"/>
    </location>
    <ligand>
        <name>Mg(2+)</name>
        <dbReference type="ChEBI" id="CHEBI:18420"/>
    </ligand>
</feature>
<dbReference type="EMBL" id="JBBMFM010000106">
    <property type="protein sequence ID" value="MEQ2427462.1"/>
    <property type="molecule type" value="Genomic_DNA"/>
</dbReference>
<feature type="binding site" evidence="4">
    <location>
        <begin position="113"/>
        <end position="114"/>
    </location>
    <ligand>
        <name>S-adenosyl-L-methionine</name>
        <dbReference type="ChEBI" id="CHEBI:59789"/>
    </ligand>
</feature>
<dbReference type="GO" id="GO:0032259">
    <property type="term" value="P:methylation"/>
    <property type="evidence" value="ECO:0007669"/>
    <property type="project" value="UniProtKB-KW"/>
</dbReference>
<keyword evidence="4" id="KW-0460">Magnesium</keyword>
<dbReference type="InterPro" id="IPR050362">
    <property type="entry name" value="Cation-dep_OMT"/>
</dbReference>
<dbReference type="PROSITE" id="PS51682">
    <property type="entry name" value="SAM_OMT_I"/>
    <property type="match status" value="1"/>
</dbReference>
<feature type="binding site" evidence="4">
    <location>
        <position position="132"/>
    </location>
    <ligand>
        <name>S-adenosyl-L-methionine</name>
        <dbReference type="ChEBI" id="CHEBI:59789"/>
    </ligand>
</feature>
<dbReference type="PANTHER" id="PTHR10509">
    <property type="entry name" value="O-METHYLTRANSFERASE-RELATED"/>
    <property type="match status" value="1"/>
</dbReference>
<evidence type="ECO:0000313" key="6">
    <source>
        <dbReference type="Proteomes" id="UP001454086"/>
    </source>
</evidence>
<dbReference type="RefSeq" id="WP_008718492.1">
    <property type="nucleotide sequence ID" value="NZ_JBBMFM010000106.1"/>
</dbReference>
<keyword evidence="4" id="KW-0819">tRNA processing</keyword>
<feature type="binding site" evidence="4">
    <location>
        <position position="159"/>
    </location>
    <ligand>
        <name>Mg(2+)</name>
        <dbReference type="ChEBI" id="CHEBI:18420"/>
    </ligand>
</feature>
<sequence length="215" mass="24182">MIVNDRIRDYLHSLESSQGVLLDTIEEEALKAYVPIIKRETASLLRTMVAALKPAQILEIGTAVGYSALLMCQAMPRECHITTIEKYGKRIPVARGNFKKAGEEGRITLLEGDADELLKELEGRSFDLVFMDAAKGQYLHWLPLLLKVMPVGAVLISDNVLQDGDIVESRFAVQRRNRTIHSRMREYLHTLKHMEELETAVIPIGDGVTISTRIK</sequence>